<feature type="compositionally biased region" description="Basic and acidic residues" evidence="1">
    <location>
        <begin position="357"/>
        <end position="376"/>
    </location>
</feature>
<dbReference type="Proteomes" id="UP000251314">
    <property type="component" value="Unassembled WGS sequence"/>
</dbReference>
<feature type="compositionally biased region" description="Basic and acidic residues" evidence="1">
    <location>
        <begin position="326"/>
        <end position="349"/>
    </location>
</feature>
<name>A0A329T3Y7_9STRA</name>
<feature type="compositionally biased region" description="Basic and acidic residues" evidence="1">
    <location>
        <begin position="237"/>
        <end position="272"/>
    </location>
</feature>
<dbReference type="AlphaFoldDB" id="A0A329T3Y7"/>
<dbReference type="STRING" id="29920.A0A329T3Y7"/>
<comment type="caution">
    <text evidence="2">The sequence shown here is derived from an EMBL/GenBank/DDBJ whole genome shotgun (WGS) entry which is preliminary data.</text>
</comment>
<reference evidence="2 3" key="1">
    <citation type="submission" date="2018-01" db="EMBL/GenBank/DDBJ databases">
        <title>Draft genome of the strawberry crown rot pathogen Phytophthora cactorum.</title>
        <authorList>
            <person name="Armitage A.D."/>
            <person name="Lysoe E."/>
            <person name="Nellist C.F."/>
            <person name="Harrison R.J."/>
            <person name="Brurberg M.B."/>
        </authorList>
    </citation>
    <scope>NUCLEOTIDE SEQUENCE [LARGE SCALE GENOMIC DNA]</scope>
    <source>
        <strain evidence="2 3">10300</strain>
    </source>
</reference>
<dbReference type="EMBL" id="MJFZ01000004">
    <property type="protein sequence ID" value="RAW43411.1"/>
    <property type="molecule type" value="Genomic_DNA"/>
</dbReference>
<evidence type="ECO:0008006" key="4">
    <source>
        <dbReference type="Google" id="ProtNLM"/>
    </source>
</evidence>
<evidence type="ECO:0000313" key="2">
    <source>
        <dbReference type="EMBL" id="RAW43411.1"/>
    </source>
</evidence>
<feature type="region of interest" description="Disordered" evidence="1">
    <location>
        <begin position="1"/>
        <end position="50"/>
    </location>
</feature>
<protein>
    <recommendedName>
        <fullName evidence="4">Retrotransposon gag domain-containing protein</fullName>
    </recommendedName>
</protein>
<accession>A0A329T3Y7</accession>
<keyword evidence="3" id="KW-1185">Reference proteome</keyword>
<feature type="region of interest" description="Disordered" evidence="1">
    <location>
        <begin position="231"/>
        <end position="376"/>
    </location>
</feature>
<organism evidence="2 3">
    <name type="scientific">Phytophthora cactorum</name>
    <dbReference type="NCBI Taxonomy" id="29920"/>
    <lineage>
        <taxon>Eukaryota</taxon>
        <taxon>Sar</taxon>
        <taxon>Stramenopiles</taxon>
        <taxon>Oomycota</taxon>
        <taxon>Peronosporomycetes</taxon>
        <taxon>Peronosporales</taxon>
        <taxon>Peronosporaceae</taxon>
        <taxon>Phytophthora</taxon>
    </lineage>
</organism>
<dbReference type="OrthoDB" id="122772at2759"/>
<feature type="compositionally biased region" description="Polar residues" evidence="1">
    <location>
        <begin position="15"/>
        <end position="27"/>
    </location>
</feature>
<evidence type="ECO:0000256" key="1">
    <source>
        <dbReference type="SAM" id="MobiDB-lite"/>
    </source>
</evidence>
<proteinExistence type="predicted"/>
<dbReference type="VEuPathDB" id="FungiDB:PC110_g420"/>
<gene>
    <name evidence="2" type="ORF">PC110_g420</name>
</gene>
<sequence>MQIPVTVRTSKKTPSRSASKGSRNSCLHSAAVGTELGGGDDEDAEPCDRGDPGALVKGYIRHLSFDKAEEDNSQYLEVRSHASLDKITELDGKRYRSDASLQWLKKFIYEMKSTRMPQNYCEAFLDYYCSQFDQSARTRHYSARHKENEPICDFLVRLNGYARAAKIQYENGGADAGDHVENFLLHCGDGDVMVLVYPLPLDDISKVEQVINRRILGEKRKKQCDRLVTMRSRYVKRKEQSRRAEPHREDRRDGNRDDRRDDRRNHKQDSRQRRVTVAEANSEEEESNRRPPSSYDSEGDWSLEVQSSEDDSAYGSDYMDTGFVSDKSKNTGRRESSARGRDDSSRDRTNSANRPSRPFDRRDQSNRRDGSRDRPP</sequence>
<feature type="compositionally biased region" description="Acidic residues" evidence="1">
    <location>
        <begin position="297"/>
        <end position="312"/>
    </location>
</feature>
<evidence type="ECO:0000313" key="3">
    <source>
        <dbReference type="Proteomes" id="UP000251314"/>
    </source>
</evidence>